<evidence type="ECO:0000313" key="1">
    <source>
        <dbReference type="EMBL" id="KAJ9121157.1"/>
    </source>
</evidence>
<organism evidence="1 2">
    <name type="scientific">Naganishia onofrii</name>
    <dbReference type="NCBI Taxonomy" id="1851511"/>
    <lineage>
        <taxon>Eukaryota</taxon>
        <taxon>Fungi</taxon>
        <taxon>Dikarya</taxon>
        <taxon>Basidiomycota</taxon>
        <taxon>Agaricomycotina</taxon>
        <taxon>Tremellomycetes</taxon>
        <taxon>Filobasidiales</taxon>
        <taxon>Filobasidiaceae</taxon>
        <taxon>Naganishia</taxon>
    </lineage>
</organism>
<name>A0ACC2XEK9_9TREE</name>
<reference evidence="1" key="1">
    <citation type="submission" date="2023-04" db="EMBL/GenBank/DDBJ databases">
        <title>Draft Genome sequencing of Naganishia species isolated from polar environments using Oxford Nanopore Technology.</title>
        <authorList>
            <person name="Leo P."/>
            <person name="Venkateswaran K."/>
        </authorList>
    </citation>
    <scope>NUCLEOTIDE SEQUENCE</scope>
    <source>
        <strain evidence="1">DBVPG 5303</strain>
    </source>
</reference>
<proteinExistence type="predicted"/>
<protein>
    <submittedName>
        <fullName evidence="1">Uncharacterized protein</fullName>
    </submittedName>
</protein>
<sequence length="767" mass="83524">MTKRQSGLPEGIAIKPKFERYSEHQSPDTPPSFRKRTKPIFTRTKGTATAVSSSLDPAHRSVTDTTYIDNDEATEMFSSRRYQALPTSTSGGGSHQRRRGVSPMKKYIIIGGLSVFACILLLGGRHVATTSPSLVSPKQGSAVAGDDGALDDIWDDNGLEEESEAFHSPPFNPAGSNADDYENDIAEDEDEEETFHILPIGDVDEAFKSGSNHESTGFETDSPSGTLDDQDPHREVLTDEYVDENAAESEVTEGHTTESVDEINEGEMDEGLTASEEFTPATGPTSYETDPNPESSTYCSEPYSPDSPLIQYALVIDAGSTGSRIHVYKFNNCGPSAALEYETFKAVQPGLSSFARDPTAAAASLDALMEEAVRVVPESLHHCSPIEVKATAGLRLLPGNEGQAILEEVRVRLESDWPFALGKDENAIEIMDGKDEGVYAWITANYLLGKIGSGTKAHVDSTIAVMDLGGASTQIVFEPLFAQDSSVQMAEGDHKYHLNFGGRDFQLYQHSYLGYGLMRARRSVNNLVAFTWSFLQPGGDMSAIEWDEMEEQVEIPNPCFASGMSKRVLLDPPGRKQVNVTMIGTGGGYEACNRVVEMVMAKDAVCEVKPCSFNGVYQPSILDTFPSGQLLALSYFTDRIQPLLPAFTHTNKATAADDEGDQATTVSVSDTKTLTLSTLHRMAKDVCAGPKAWRKRWGKDKEAMAELEDRPEYCLDLTFMHALLGLGYELTEDRELVVEKKLRGVELGWALGAGIALLEKATLTCTA</sequence>
<dbReference type="Proteomes" id="UP001234202">
    <property type="component" value="Unassembled WGS sequence"/>
</dbReference>
<evidence type="ECO:0000313" key="2">
    <source>
        <dbReference type="Proteomes" id="UP001234202"/>
    </source>
</evidence>
<comment type="caution">
    <text evidence="1">The sequence shown here is derived from an EMBL/GenBank/DDBJ whole genome shotgun (WGS) entry which is preliminary data.</text>
</comment>
<dbReference type="EMBL" id="JASBWV010000018">
    <property type="protein sequence ID" value="KAJ9121157.1"/>
    <property type="molecule type" value="Genomic_DNA"/>
</dbReference>
<gene>
    <name evidence="1" type="ORF">QFC24_004831</name>
</gene>
<accession>A0ACC2XEK9</accession>
<keyword evidence="2" id="KW-1185">Reference proteome</keyword>